<gene>
    <name evidence="2" type="ORF">BBM1114_00730</name>
</gene>
<protein>
    <submittedName>
        <fullName evidence="2">Uncharacterized protein</fullName>
    </submittedName>
</protein>
<name>A0A0L7D4A2_BIFBR</name>
<accession>A0A0L7D4A2</accession>
<organism evidence="2 3">
    <name type="scientific">Bifidobacterium breve MCC 1114</name>
    <dbReference type="NCBI Taxonomy" id="1365964"/>
    <lineage>
        <taxon>Bacteria</taxon>
        <taxon>Bacillati</taxon>
        <taxon>Actinomycetota</taxon>
        <taxon>Actinomycetes</taxon>
        <taxon>Bifidobacteriales</taxon>
        <taxon>Bifidobacteriaceae</taxon>
        <taxon>Bifidobacterium</taxon>
    </lineage>
</organism>
<proteinExistence type="predicted"/>
<dbReference type="AlphaFoldDB" id="A0A0L7D4A2"/>
<feature type="region of interest" description="Disordered" evidence="1">
    <location>
        <begin position="1"/>
        <end position="20"/>
    </location>
</feature>
<evidence type="ECO:0000313" key="2">
    <source>
        <dbReference type="EMBL" id="KOA66696.1"/>
    </source>
</evidence>
<reference evidence="2 3" key="1">
    <citation type="journal article" date="2015" name="Int J Genomics">
        <title>Comparative Genomics Revealed Genetic Diversity and Species/Strain-Level Differences in Carbohydrate Metabolism of Three Probiotic Bifidobacterial Species.</title>
        <authorList>
            <person name="Odamaki T."/>
            <person name="Horigome A."/>
            <person name="Sugahara H."/>
            <person name="Hashikura N."/>
            <person name="Minami J."/>
            <person name="Xiao J.Z."/>
            <person name="Abe F."/>
        </authorList>
    </citation>
    <scope>NUCLEOTIDE SEQUENCE [LARGE SCALE GENOMIC DNA]</scope>
    <source>
        <strain evidence="2 3">MCC 1114</strain>
    </source>
</reference>
<evidence type="ECO:0000313" key="3">
    <source>
        <dbReference type="Proteomes" id="UP000036802"/>
    </source>
</evidence>
<dbReference type="EMBL" id="AVQC01000003">
    <property type="protein sequence ID" value="KOA66696.1"/>
    <property type="molecule type" value="Genomic_DNA"/>
</dbReference>
<evidence type="ECO:0000256" key="1">
    <source>
        <dbReference type="SAM" id="MobiDB-lite"/>
    </source>
</evidence>
<comment type="caution">
    <text evidence="2">The sequence shown here is derived from an EMBL/GenBank/DDBJ whole genome shotgun (WGS) entry which is preliminary data.</text>
</comment>
<dbReference type="Proteomes" id="UP000036802">
    <property type="component" value="Unassembled WGS sequence"/>
</dbReference>
<sequence>MESKIAMHITEQHCQGKRSDQSLNEDGLIITDGFAAVVDGVTSKRVHHLAGLVLGRVQHRGDVSGPFSRTERPASMSLLPTHTISTSGRSLISPIIR</sequence>